<keyword evidence="2" id="KW-1185">Reference proteome</keyword>
<gene>
    <name evidence="1" type="ORF">QFI66_016085</name>
</gene>
<accession>A0ABU8Z7Y7</accession>
<dbReference type="EMBL" id="JARXNH020000056">
    <property type="protein sequence ID" value="MEK0249607.1"/>
    <property type="molecule type" value="Genomic_DNA"/>
</dbReference>
<dbReference type="Gene3D" id="3.90.550.10">
    <property type="entry name" value="Spore Coat Polysaccharide Biosynthesis Protein SpsA, Chain A"/>
    <property type="match status" value="1"/>
</dbReference>
<organism evidence="1 2">
    <name type="scientific">Raoultella scottii</name>
    <dbReference type="NCBI Taxonomy" id="3040937"/>
    <lineage>
        <taxon>Bacteria</taxon>
        <taxon>Pseudomonadati</taxon>
        <taxon>Pseudomonadota</taxon>
        <taxon>Gammaproteobacteria</taxon>
        <taxon>Enterobacterales</taxon>
        <taxon>Enterobacteriaceae</taxon>
        <taxon>Klebsiella/Raoultella group</taxon>
        <taxon>Raoultella</taxon>
    </lineage>
</organism>
<dbReference type="Proteomes" id="UP001334005">
    <property type="component" value="Unassembled WGS sequence"/>
</dbReference>
<evidence type="ECO:0000313" key="2">
    <source>
        <dbReference type="Proteomes" id="UP001334005"/>
    </source>
</evidence>
<comment type="caution">
    <text evidence="1">The sequence shown here is derived from an EMBL/GenBank/DDBJ whole genome shotgun (WGS) entry which is preliminary data.</text>
</comment>
<proteinExistence type="predicted"/>
<dbReference type="InterPro" id="IPR029044">
    <property type="entry name" value="Nucleotide-diphossugar_trans"/>
</dbReference>
<reference evidence="1 2" key="1">
    <citation type="submission" date="2024-03" db="EMBL/GenBank/DDBJ databases">
        <title>Two novel Raoultella species associated with bleeding cankers of broadleaf hosts, Raoultella scottia sp. nov. and Raoultella lignicola sp. nov.</title>
        <authorList>
            <person name="Brady C.L."/>
        </authorList>
    </citation>
    <scope>NUCLEOTIDE SEQUENCE [LARGE SCALE GENOMIC DNA]</scope>
    <source>
        <strain evidence="1 2">BAC 10a-01-01</strain>
    </source>
</reference>
<evidence type="ECO:0000313" key="1">
    <source>
        <dbReference type="EMBL" id="MEK0249607.1"/>
    </source>
</evidence>
<evidence type="ECO:0008006" key="3">
    <source>
        <dbReference type="Google" id="ProtNLM"/>
    </source>
</evidence>
<name>A0ABU8Z7Y7_9ENTR</name>
<dbReference type="SUPFAM" id="SSF53448">
    <property type="entry name" value="Nucleotide-diphospho-sugar transferases"/>
    <property type="match status" value="1"/>
</dbReference>
<protein>
    <recommendedName>
        <fullName evidence="3">Glycosyltransferase</fullName>
    </recommendedName>
</protein>
<sequence length="213" mass="24770">MKIVTVLRSGGDYNHDHVQWLYKQLPDNIEKICFTDLIIPGVQTIKLTENLPGWWSKIEIFDPQKVDDDIFYIDLDVVVVGDITDILQNTRLTMLSDFFFPQKTKNSAIMRIPHEEKFKVWEAFRRYPQLFMTRYQSGGDQEFISKIYPQASIWQDILPGQIVSYKKHVISKKKNEHAIGNGSVPVGTRIVCFHGKPRPWDCGEVWVPPFVKS</sequence>
<dbReference type="RefSeq" id="WP_095102652.1">
    <property type="nucleotide sequence ID" value="NZ_JARXNH020000056.1"/>
</dbReference>